<dbReference type="Pfam" id="PF00169">
    <property type="entry name" value="PH"/>
    <property type="match status" value="1"/>
</dbReference>
<evidence type="ECO:0000313" key="4">
    <source>
        <dbReference type="Proteomes" id="UP001153069"/>
    </source>
</evidence>
<feature type="region of interest" description="Disordered" evidence="1">
    <location>
        <begin position="439"/>
        <end position="479"/>
    </location>
</feature>
<dbReference type="PROSITE" id="PS50003">
    <property type="entry name" value="PH_DOMAIN"/>
    <property type="match status" value="2"/>
</dbReference>
<feature type="compositionally biased region" description="Basic and acidic residues" evidence="1">
    <location>
        <begin position="685"/>
        <end position="696"/>
    </location>
</feature>
<dbReference type="OrthoDB" id="43122at2759"/>
<keyword evidence="4" id="KW-1185">Reference proteome</keyword>
<dbReference type="Gene3D" id="2.30.29.30">
    <property type="entry name" value="Pleckstrin-homology domain (PH domain)/Phosphotyrosine-binding domain (PTB)"/>
    <property type="match status" value="2"/>
</dbReference>
<feature type="region of interest" description="Disordered" evidence="1">
    <location>
        <begin position="957"/>
        <end position="986"/>
    </location>
</feature>
<protein>
    <recommendedName>
        <fullName evidence="2">PH domain-containing protein</fullName>
    </recommendedName>
</protein>
<feature type="domain" description="PH" evidence="2">
    <location>
        <begin position="384"/>
        <end position="570"/>
    </location>
</feature>
<feature type="compositionally biased region" description="Basic residues" evidence="1">
    <location>
        <begin position="449"/>
        <end position="459"/>
    </location>
</feature>
<dbReference type="SMART" id="SM00233">
    <property type="entry name" value="PH"/>
    <property type="match status" value="2"/>
</dbReference>
<organism evidence="3 4">
    <name type="scientific">Seminavis robusta</name>
    <dbReference type="NCBI Taxonomy" id="568900"/>
    <lineage>
        <taxon>Eukaryota</taxon>
        <taxon>Sar</taxon>
        <taxon>Stramenopiles</taxon>
        <taxon>Ochrophyta</taxon>
        <taxon>Bacillariophyta</taxon>
        <taxon>Bacillariophyceae</taxon>
        <taxon>Bacillariophycidae</taxon>
        <taxon>Naviculales</taxon>
        <taxon>Naviculaceae</taxon>
        <taxon>Seminavis</taxon>
    </lineage>
</organism>
<accession>A0A9N8HLN1</accession>
<feature type="compositionally biased region" description="Low complexity" evidence="1">
    <location>
        <begin position="190"/>
        <end position="218"/>
    </location>
</feature>
<feature type="region of interest" description="Disordered" evidence="1">
    <location>
        <begin position="1"/>
        <end position="280"/>
    </location>
</feature>
<feature type="region of interest" description="Disordered" evidence="1">
    <location>
        <begin position="685"/>
        <end position="707"/>
    </location>
</feature>
<evidence type="ECO:0000259" key="2">
    <source>
        <dbReference type="PROSITE" id="PS50003"/>
    </source>
</evidence>
<gene>
    <name evidence="3" type="ORF">SEMRO_694_G188420.1</name>
</gene>
<feature type="compositionally biased region" description="Low complexity" evidence="1">
    <location>
        <begin position="264"/>
        <end position="280"/>
    </location>
</feature>
<dbReference type="AlphaFoldDB" id="A0A9N8HLN1"/>
<feature type="compositionally biased region" description="Low complexity" evidence="1">
    <location>
        <begin position="460"/>
        <end position="469"/>
    </location>
</feature>
<name>A0A9N8HLN1_9STRA</name>
<evidence type="ECO:0000313" key="3">
    <source>
        <dbReference type="EMBL" id="CAB9515098.1"/>
    </source>
</evidence>
<sequence length="1157" mass="126009">MLRSNNKKNPGEIEGSSSEELLAEDAAMMMSDDGGDEGLSHRPGKARSPMIDESMILSDNEEDYDPYHHHGHGQQPSSATSGNNSSNAANQNNTSTASSNTANSQHTGSSARPPKNKYWTGGRKKHTSSANAQAALLVEDKPWRSRGSNHHPTTNTGSSTPKSPSRFSQLVMPNRGLQAAAELPPTPNFASASTTSNASTAITGVSPNDANTPNNNNAKRPLLKYIRGFTNNVSSPSSPRKNRSMDNNNNPPPNWSDGDDDDQSSMSSSDSDMISYSSLDSMDSDDDLVLARDDYTHHPEETQIGFWNQLPFVPAHFLYDATEATPNQLPYLDPQLKTLLLQDASQIANFQFVLDHRLYVRALFQLLAEREEMGVEDSIHDDQNIIKKGPLRKKYLGKANYKYVELRKGNLVYFGNDTGGGRKTIHLRSATASCVAVDDDDNPGNHHNAAVHHHHHHHATTPTPGSSANSGGGGGGGGGGINTIIPIGAGITMSGSGPAMHQAADSLKAGLTSAVSATASAASTIAGGAPQATAVGFEFHLWVEGKRYAWLANSKHERSSWVNAIRQAMIGVKNNNNSSNNKANNHDDDWGMTLNAANTITAMAAAPTSNLQQNNDDYLVGGTSHEEAFYSYQKLQSQLYHAVTLSDYLESLLSLAPHPDTPSSTSPALQIPLKCLGEDLIQKTRNKEDDDHDNRQQHNKAGMSQRRRLQEGIAEFWESMTCYDFAINGHVIDKDSPCAAERIVGSLVRCILDYDRSFAESNEVPPANRISELDAVSYARSILLLMIKSRTSGDVEFAVENLLQNDHLIMLESIDACSALSSTSDALHIDVSFAGDDLIDHNDETEQISNEASGWVMVRRSKYNSWKSRFCVFSEGVFSYYENAKPRPHGLRGQLLLSGATLSEVDDEKDRAREDSGLYILRLTTKGPEKRERQFGFKSKEEFLEWREVIENVLDSCDSNSMRQPNDDDDEFDPRGAQGHKKSRSLIGGGTKLISYATDESIRAAKAATSSSIKAVKGGTKMAKDAAGAFTKGATNLMFRSIRSGRARAKRGETASTRSIRKVPSMQMLMEKTRSDKTGRREPTVQVVIQATSEFSIIPRTGSGPGDEAVVTVRVKFLQAYLLSGGSSGRLARGDAMLEYTFIDENPGLADDDENDN</sequence>
<reference evidence="3" key="1">
    <citation type="submission" date="2020-06" db="EMBL/GenBank/DDBJ databases">
        <authorList>
            <consortium name="Plant Systems Biology data submission"/>
        </authorList>
    </citation>
    <scope>NUCLEOTIDE SEQUENCE</scope>
    <source>
        <strain evidence="3">D6</strain>
    </source>
</reference>
<feature type="compositionally biased region" description="Low complexity" evidence="1">
    <location>
        <begin position="77"/>
        <end position="104"/>
    </location>
</feature>
<feature type="domain" description="PH" evidence="2">
    <location>
        <begin position="849"/>
        <end position="955"/>
    </location>
</feature>
<proteinExistence type="predicted"/>
<dbReference type="SUPFAM" id="SSF50729">
    <property type="entry name" value="PH domain-like"/>
    <property type="match status" value="2"/>
</dbReference>
<dbReference type="InterPro" id="IPR011993">
    <property type="entry name" value="PH-like_dom_sf"/>
</dbReference>
<feature type="compositionally biased region" description="Polar residues" evidence="1">
    <location>
        <begin position="229"/>
        <end position="249"/>
    </location>
</feature>
<feature type="compositionally biased region" description="Gly residues" evidence="1">
    <location>
        <begin position="470"/>
        <end position="479"/>
    </location>
</feature>
<dbReference type="EMBL" id="CAICTM010000693">
    <property type="protein sequence ID" value="CAB9515098.1"/>
    <property type="molecule type" value="Genomic_DNA"/>
</dbReference>
<evidence type="ECO:0000256" key="1">
    <source>
        <dbReference type="SAM" id="MobiDB-lite"/>
    </source>
</evidence>
<dbReference type="Proteomes" id="UP001153069">
    <property type="component" value="Unassembled WGS sequence"/>
</dbReference>
<dbReference type="InterPro" id="IPR001849">
    <property type="entry name" value="PH_domain"/>
</dbReference>
<feature type="compositionally biased region" description="Low complexity" evidence="1">
    <location>
        <begin position="14"/>
        <end position="32"/>
    </location>
</feature>
<feature type="compositionally biased region" description="Polar residues" evidence="1">
    <location>
        <begin position="150"/>
        <end position="168"/>
    </location>
</feature>
<comment type="caution">
    <text evidence="3">The sequence shown here is derived from an EMBL/GenBank/DDBJ whole genome shotgun (WGS) entry which is preliminary data.</text>
</comment>